<sequence>MMYEGSEDYISQRARAHAFALNSIVPPPPRSFPYPGLSMQPPNHNALPFSGMSDRSSHFGDFTPLPGANDHKSAAAAAATQQMMAAAVMRQQPDLSVSNSPAKDIKVTLEGRELWQKFYEIGTEMIITKAGRRMFPTFRTTMTGLDSNAKYILLMDIVPVDDTRYKYHNSEWVVSGKAEPHMPSRLYIHPDSPATGAVWMKQVVTFNKLKLTNNNLDQHGHQIILNSMHKYQPRFHIVQANDVFSLRWNSFVTFAFPETTFIAVTAYQNEKITQLKIDHNPFAKGFRDNGMARKGSRLALKRTTSTKIEDLDDKRDSDNSKSSDHAVPKKEKHESNSSPIGCDLDTGGTSSNHQSRDTTGRGGMDDGLFGCDPLSSTDGDLTRVDEPGTSHCHKGGLGKSGAPMGHTLHKSRTGMGGGGGGTGALNVDADAGCNEARLSDYTGTAASGVVDQLSPCYSQDHGVMTDDQGMTSAQPATALAVAQLAKDSMHGQDYRSLSMFSVSNQNQCMGQSVHPLQSTSNMYMQSCEPHMYNSSGYHHPTTMSSSMAHLHAHQAQAHAVRHLAAQQNISACNGMTSLHGPSQFLHGGHTSTSTDAMGLNSYNHFSNHSVKFPM</sequence>
<dbReference type="FunFam" id="2.60.40.820:FF:000007">
    <property type="entry name" value="T-box transcription factor"/>
    <property type="match status" value="1"/>
</dbReference>
<dbReference type="Gene3D" id="2.60.40.820">
    <property type="entry name" value="Transcription factor, T-box"/>
    <property type="match status" value="1"/>
</dbReference>
<dbReference type="InterPro" id="IPR008967">
    <property type="entry name" value="p53-like_TF_DNA-bd_sf"/>
</dbReference>
<dbReference type="SUPFAM" id="SSF49417">
    <property type="entry name" value="p53-like transcription factors"/>
    <property type="match status" value="1"/>
</dbReference>
<evidence type="ECO:0000313" key="10">
    <source>
        <dbReference type="Proteomes" id="UP000887568"/>
    </source>
</evidence>
<dbReference type="PANTHER" id="PTHR11267">
    <property type="entry name" value="T-BOX PROTEIN-RELATED"/>
    <property type="match status" value="1"/>
</dbReference>
<dbReference type="PRINTS" id="PR00937">
    <property type="entry name" value="TBOX"/>
</dbReference>
<proteinExistence type="predicted"/>
<evidence type="ECO:0000313" key="9">
    <source>
        <dbReference type="EnsemblMetazoa" id="XP_038059550.1"/>
    </source>
</evidence>
<evidence type="ECO:0000256" key="7">
    <source>
        <dbReference type="SAM" id="MobiDB-lite"/>
    </source>
</evidence>
<dbReference type="PRINTS" id="PR00938">
    <property type="entry name" value="BRACHYURY"/>
</dbReference>
<dbReference type="OrthoDB" id="7442607at2759"/>
<dbReference type="PROSITE" id="PS01264">
    <property type="entry name" value="TBOX_2"/>
    <property type="match status" value="1"/>
</dbReference>
<dbReference type="CDD" id="cd20189">
    <property type="entry name" value="T-box_TBX4_5-like"/>
    <property type="match status" value="1"/>
</dbReference>
<dbReference type="AlphaFoldDB" id="A0A914A706"/>
<dbReference type="GO" id="GO:0045893">
    <property type="term" value="P:positive regulation of DNA-templated transcription"/>
    <property type="evidence" value="ECO:0007669"/>
    <property type="project" value="InterPro"/>
</dbReference>
<dbReference type="Proteomes" id="UP000887568">
    <property type="component" value="Unplaced"/>
</dbReference>
<evidence type="ECO:0000256" key="1">
    <source>
        <dbReference type="ARBA" id="ARBA00004123"/>
    </source>
</evidence>
<keyword evidence="4" id="KW-0804">Transcription</keyword>
<dbReference type="InterPro" id="IPR002070">
    <property type="entry name" value="TF_Brachyury"/>
</dbReference>
<dbReference type="GO" id="GO:0001708">
    <property type="term" value="P:cell fate specification"/>
    <property type="evidence" value="ECO:0007669"/>
    <property type="project" value="TreeGrafter"/>
</dbReference>
<dbReference type="SMART" id="SM00425">
    <property type="entry name" value="TBOX"/>
    <property type="match status" value="1"/>
</dbReference>
<dbReference type="InterPro" id="IPR018186">
    <property type="entry name" value="TF_T-box_CS"/>
</dbReference>
<evidence type="ECO:0000256" key="5">
    <source>
        <dbReference type="ARBA" id="ARBA00023242"/>
    </source>
</evidence>
<dbReference type="GeneID" id="119730635"/>
<dbReference type="GO" id="GO:0005634">
    <property type="term" value="C:nucleus"/>
    <property type="evidence" value="ECO:0007669"/>
    <property type="project" value="UniProtKB-SubCell"/>
</dbReference>
<dbReference type="GO" id="GO:0000981">
    <property type="term" value="F:DNA-binding transcription factor activity, RNA polymerase II-specific"/>
    <property type="evidence" value="ECO:0007669"/>
    <property type="project" value="TreeGrafter"/>
</dbReference>
<evidence type="ECO:0000256" key="2">
    <source>
        <dbReference type="ARBA" id="ARBA00023015"/>
    </source>
</evidence>
<dbReference type="GO" id="GO:0000978">
    <property type="term" value="F:RNA polymerase II cis-regulatory region sequence-specific DNA binding"/>
    <property type="evidence" value="ECO:0007669"/>
    <property type="project" value="InterPro"/>
</dbReference>
<dbReference type="PROSITE" id="PS01283">
    <property type="entry name" value="TBOX_1"/>
    <property type="match status" value="1"/>
</dbReference>
<keyword evidence="2" id="KW-0805">Transcription regulation</keyword>
<organism evidence="9 10">
    <name type="scientific">Patiria miniata</name>
    <name type="common">Bat star</name>
    <name type="synonym">Asterina miniata</name>
    <dbReference type="NCBI Taxonomy" id="46514"/>
    <lineage>
        <taxon>Eukaryota</taxon>
        <taxon>Metazoa</taxon>
        <taxon>Echinodermata</taxon>
        <taxon>Eleutherozoa</taxon>
        <taxon>Asterozoa</taxon>
        <taxon>Asteroidea</taxon>
        <taxon>Valvatacea</taxon>
        <taxon>Valvatida</taxon>
        <taxon>Asterinidae</taxon>
        <taxon>Patiria</taxon>
    </lineage>
</organism>
<dbReference type="RefSeq" id="XP_038059550.1">
    <property type="nucleotide sequence ID" value="XM_038203622.1"/>
</dbReference>
<keyword evidence="5 6" id="KW-0539">Nucleus</keyword>
<dbReference type="GO" id="GO:0000785">
    <property type="term" value="C:chromatin"/>
    <property type="evidence" value="ECO:0007669"/>
    <property type="project" value="TreeGrafter"/>
</dbReference>
<protein>
    <recommendedName>
        <fullName evidence="8">T-box domain-containing protein</fullName>
    </recommendedName>
</protein>
<comment type="subcellular location">
    <subcellularLocation>
        <location evidence="1 6">Nucleus</location>
    </subcellularLocation>
</comment>
<evidence type="ECO:0000256" key="6">
    <source>
        <dbReference type="PROSITE-ProRule" id="PRU00201"/>
    </source>
</evidence>
<reference evidence="9" key="1">
    <citation type="submission" date="2022-11" db="UniProtKB">
        <authorList>
            <consortium name="EnsemblMetazoa"/>
        </authorList>
    </citation>
    <scope>IDENTIFICATION</scope>
</reference>
<feature type="region of interest" description="Disordered" evidence="7">
    <location>
        <begin position="283"/>
        <end position="420"/>
    </location>
</feature>
<evidence type="ECO:0000256" key="3">
    <source>
        <dbReference type="ARBA" id="ARBA00023125"/>
    </source>
</evidence>
<dbReference type="InterPro" id="IPR001699">
    <property type="entry name" value="TF_T-box"/>
</dbReference>
<feature type="compositionally biased region" description="Basic and acidic residues" evidence="7">
    <location>
        <begin position="307"/>
        <end position="335"/>
    </location>
</feature>
<feature type="DNA-binding region" description="T-box" evidence="6">
    <location>
        <begin position="114"/>
        <end position="288"/>
    </location>
</feature>
<dbReference type="EnsemblMetazoa" id="XM_038203622.1">
    <property type="protein sequence ID" value="XP_038059550.1"/>
    <property type="gene ID" value="LOC119730635"/>
</dbReference>
<dbReference type="InterPro" id="IPR046360">
    <property type="entry name" value="T-box_DNA-bd"/>
</dbReference>
<evidence type="ECO:0000259" key="8">
    <source>
        <dbReference type="PROSITE" id="PS50252"/>
    </source>
</evidence>
<evidence type="ECO:0000256" key="4">
    <source>
        <dbReference type="ARBA" id="ARBA00023163"/>
    </source>
</evidence>
<name>A0A914A706_PATMI</name>
<dbReference type="PROSITE" id="PS50252">
    <property type="entry name" value="TBOX_3"/>
    <property type="match status" value="1"/>
</dbReference>
<feature type="domain" description="T-box" evidence="8">
    <location>
        <begin position="109"/>
        <end position="288"/>
    </location>
</feature>
<keyword evidence="10" id="KW-1185">Reference proteome</keyword>
<dbReference type="PANTHER" id="PTHR11267:SF204">
    <property type="entry name" value="SPADETAIL"/>
    <property type="match status" value="1"/>
</dbReference>
<dbReference type="Pfam" id="PF00907">
    <property type="entry name" value="T-box"/>
    <property type="match status" value="1"/>
</dbReference>
<dbReference type="InterPro" id="IPR036960">
    <property type="entry name" value="T-box_sf"/>
</dbReference>
<keyword evidence="3 6" id="KW-0238">DNA-binding</keyword>
<accession>A0A914A706</accession>